<feature type="transmembrane region" description="Helical" evidence="8">
    <location>
        <begin position="32"/>
        <end position="50"/>
    </location>
</feature>
<organism evidence="10">
    <name type="scientific">hydrothermal vent metagenome</name>
    <dbReference type="NCBI Taxonomy" id="652676"/>
    <lineage>
        <taxon>unclassified sequences</taxon>
        <taxon>metagenomes</taxon>
        <taxon>ecological metagenomes</taxon>
    </lineage>
</organism>
<sequence>MDNQTSGMAGIDGVQIDMKAIVAKIWRHKYRIIFVTLLLNILVYAFLLFVPKLYQSSASVLVEPRSSVFSRAANDLGNTTGSVADAVLMSSQVELLQSTDLLLRVVRSQKLVDIAEFNGSSKSLLDPVFSLLGRSKAPSNVEQIALANLLNALTVIQQRDSRVISILVRTRDRNLSARLANAIARAHVNRRAELSIDDTADATKWLKTEIAKLRIAVVNAEAAVAKFKIDNNLFSGTNNTSLVDQQLSSIANQITTAQERRDTARSRVTLIRAMINSGQSIDGVADVRDSAVIQRLSEQKGRLEGERAQLLSTLLPNHPQVKALSAQINETNKQIVVEGRRVADALEAEAQIEQTLIASLQDELTRLKSQASTAATSSVRLRALEREAQAQSDLLQTYLLRFRDASARTDAGAALPDVRVITIAMPAMKAVSPKTSLIMIAVTIVSLAVQVGSIFFAELSAPVPLAPFGRTRDENQVAAKKAEEEEEEDLEVKDSPLAPLVPSYGEPVLVPQVSAPVSGTNISAPLPPDPAAQQPDAPEKDKTAGENETGPLFAAHIADLSELVRSGKERLVIFSGLDDEADCAKAGKLLLDDIMSAGMRVAVVDAASAIISQKPGISDLAADKVEFGEVVFSSDEGDLFEVYWGGEPEIARGSSKPLTLIKALGDICEVVVVFAGRAGDKSSLALFSGARAALVMVAGASVDAGQKAAALGEAKELGFSHTVLIADPAPKTNVA</sequence>
<evidence type="ECO:0000313" key="10">
    <source>
        <dbReference type="EMBL" id="VAW20351.1"/>
    </source>
</evidence>
<evidence type="ECO:0000256" key="7">
    <source>
        <dbReference type="SAM" id="MobiDB-lite"/>
    </source>
</evidence>
<evidence type="ECO:0000259" key="9">
    <source>
        <dbReference type="Pfam" id="PF02706"/>
    </source>
</evidence>
<dbReference type="AlphaFoldDB" id="A0A3B0TNR3"/>
<keyword evidence="3 8" id="KW-0812">Transmembrane</keyword>
<comment type="subcellular location">
    <subcellularLocation>
        <location evidence="1">Cell membrane</location>
        <topology evidence="1">Multi-pass membrane protein</topology>
    </subcellularLocation>
</comment>
<dbReference type="PANTHER" id="PTHR32309">
    <property type="entry name" value="TYROSINE-PROTEIN KINASE"/>
    <property type="match status" value="1"/>
</dbReference>
<keyword evidence="6" id="KW-0175">Coiled coil</keyword>
<feature type="region of interest" description="Disordered" evidence="7">
    <location>
        <begin position="476"/>
        <end position="498"/>
    </location>
</feature>
<keyword evidence="4 8" id="KW-1133">Transmembrane helix</keyword>
<dbReference type="Pfam" id="PF02706">
    <property type="entry name" value="Wzz"/>
    <property type="match status" value="1"/>
</dbReference>
<dbReference type="InterPro" id="IPR050445">
    <property type="entry name" value="Bact_polysacc_biosynth/exp"/>
</dbReference>
<evidence type="ECO:0000256" key="3">
    <source>
        <dbReference type="ARBA" id="ARBA00022692"/>
    </source>
</evidence>
<gene>
    <name evidence="10" type="ORF">MNBD_ALPHA12-2291</name>
</gene>
<dbReference type="PANTHER" id="PTHR32309:SF13">
    <property type="entry name" value="FERRIC ENTEROBACTIN TRANSPORT PROTEIN FEPE"/>
    <property type="match status" value="1"/>
</dbReference>
<evidence type="ECO:0000256" key="2">
    <source>
        <dbReference type="ARBA" id="ARBA00022475"/>
    </source>
</evidence>
<evidence type="ECO:0000256" key="6">
    <source>
        <dbReference type="SAM" id="Coils"/>
    </source>
</evidence>
<accession>A0A3B0TNR3</accession>
<feature type="domain" description="Polysaccharide chain length determinant N-terminal" evidence="9">
    <location>
        <begin position="15"/>
        <end position="107"/>
    </location>
</feature>
<dbReference type="GO" id="GO:0005886">
    <property type="term" value="C:plasma membrane"/>
    <property type="evidence" value="ECO:0007669"/>
    <property type="project" value="UniProtKB-SubCell"/>
</dbReference>
<dbReference type="EMBL" id="UOEO01000135">
    <property type="protein sequence ID" value="VAW20351.1"/>
    <property type="molecule type" value="Genomic_DNA"/>
</dbReference>
<evidence type="ECO:0000256" key="8">
    <source>
        <dbReference type="SAM" id="Phobius"/>
    </source>
</evidence>
<feature type="coiled-coil region" evidence="6">
    <location>
        <begin position="343"/>
        <end position="401"/>
    </location>
</feature>
<reference evidence="10" key="1">
    <citation type="submission" date="2018-06" db="EMBL/GenBank/DDBJ databases">
        <authorList>
            <person name="Zhirakovskaya E."/>
        </authorList>
    </citation>
    <scope>NUCLEOTIDE SEQUENCE</scope>
</reference>
<dbReference type="InterPro" id="IPR003856">
    <property type="entry name" value="LPS_length_determ_N"/>
</dbReference>
<proteinExistence type="predicted"/>
<name>A0A3B0TNR3_9ZZZZ</name>
<dbReference type="GO" id="GO:0004713">
    <property type="term" value="F:protein tyrosine kinase activity"/>
    <property type="evidence" value="ECO:0007669"/>
    <property type="project" value="TreeGrafter"/>
</dbReference>
<keyword evidence="5 8" id="KW-0472">Membrane</keyword>
<keyword evidence="2" id="KW-1003">Cell membrane</keyword>
<evidence type="ECO:0000256" key="1">
    <source>
        <dbReference type="ARBA" id="ARBA00004651"/>
    </source>
</evidence>
<protein>
    <recommendedName>
        <fullName evidence="9">Polysaccharide chain length determinant N-terminal domain-containing protein</fullName>
    </recommendedName>
</protein>
<evidence type="ECO:0000256" key="5">
    <source>
        <dbReference type="ARBA" id="ARBA00023136"/>
    </source>
</evidence>
<feature type="region of interest" description="Disordered" evidence="7">
    <location>
        <begin position="519"/>
        <end position="547"/>
    </location>
</feature>
<evidence type="ECO:0000256" key="4">
    <source>
        <dbReference type="ARBA" id="ARBA00022989"/>
    </source>
</evidence>